<comment type="caution">
    <text evidence="1">The sequence shown here is derived from an EMBL/GenBank/DDBJ whole genome shotgun (WGS) entry which is preliminary data.</text>
</comment>
<gene>
    <name evidence="1" type="ORF">HINF_LOCUS19366</name>
</gene>
<keyword evidence="2" id="KW-1185">Reference proteome</keyword>
<accession>A0ABP1I0F8</accession>
<dbReference type="Proteomes" id="UP001642409">
    <property type="component" value="Unassembled WGS sequence"/>
</dbReference>
<organism evidence="1 2">
    <name type="scientific">Hexamita inflata</name>
    <dbReference type="NCBI Taxonomy" id="28002"/>
    <lineage>
        <taxon>Eukaryota</taxon>
        <taxon>Metamonada</taxon>
        <taxon>Diplomonadida</taxon>
        <taxon>Hexamitidae</taxon>
        <taxon>Hexamitinae</taxon>
        <taxon>Hexamita</taxon>
    </lineage>
</organism>
<sequence>MSITSMHITNEALEISQISLQSSQFDKYGKQNGRHAKIKNLKHKSIETCSNNTHINLFTQIGEKCKWSPNNLVKQRIQLNIHKENDKSTFQCLETQILTIVEEQQNQCEDDSY</sequence>
<evidence type="ECO:0000313" key="2">
    <source>
        <dbReference type="Proteomes" id="UP001642409"/>
    </source>
</evidence>
<name>A0ABP1I0F8_9EUKA</name>
<dbReference type="EMBL" id="CAXDID020000051">
    <property type="protein sequence ID" value="CAL6005439.1"/>
    <property type="molecule type" value="Genomic_DNA"/>
</dbReference>
<evidence type="ECO:0000313" key="1">
    <source>
        <dbReference type="EMBL" id="CAL6005439.1"/>
    </source>
</evidence>
<proteinExistence type="predicted"/>
<protein>
    <submittedName>
        <fullName evidence="1">Hypothetical_protein</fullName>
    </submittedName>
</protein>
<reference evidence="1 2" key="1">
    <citation type="submission" date="2024-07" db="EMBL/GenBank/DDBJ databases">
        <authorList>
            <person name="Akdeniz Z."/>
        </authorList>
    </citation>
    <scope>NUCLEOTIDE SEQUENCE [LARGE SCALE GENOMIC DNA]</scope>
</reference>